<keyword evidence="8" id="KW-0406">Ion transport</keyword>
<dbReference type="Gene3D" id="1.20.1730.10">
    <property type="entry name" value="Sodium/glucose cotransporter"/>
    <property type="match status" value="1"/>
</dbReference>
<keyword evidence="9 12" id="KW-0472">Membrane</keyword>
<keyword evidence="7" id="KW-0915">Sodium</keyword>
<dbReference type="EMBL" id="CAXLJM020000034">
    <property type="protein sequence ID" value="CAL8102774.1"/>
    <property type="molecule type" value="Genomic_DNA"/>
</dbReference>
<evidence type="ECO:0000256" key="1">
    <source>
        <dbReference type="ARBA" id="ARBA00004651"/>
    </source>
</evidence>
<dbReference type="Proteomes" id="UP001642540">
    <property type="component" value="Unassembled WGS sequence"/>
</dbReference>
<keyword evidence="6 12" id="KW-1133">Transmembrane helix</keyword>
<dbReference type="InterPro" id="IPR001734">
    <property type="entry name" value="Na/solute_symporter"/>
</dbReference>
<dbReference type="PANTHER" id="PTHR42985">
    <property type="entry name" value="SODIUM-COUPLED MONOCARBOXYLATE TRANSPORTER"/>
    <property type="match status" value="1"/>
</dbReference>
<accession>A0ABP1QH39</accession>
<evidence type="ECO:0000256" key="11">
    <source>
        <dbReference type="RuleBase" id="RU362091"/>
    </source>
</evidence>
<evidence type="ECO:0000256" key="2">
    <source>
        <dbReference type="ARBA" id="ARBA00006434"/>
    </source>
</evidence>
<dbReference type="PANTHER" id="PTHR42985:SF2">
    <property type="entry name" value="SODIUM-DEPENDENT MULTIVITAMIN TRANSPORTER"/>
    <property type="match status" value="1"/>
</dbReference>
<keyword evidence="3" id="KW-0813">Transport</keyword>
<gene>
    <name evidence="13" type="ORF">ODALV1_LOCUS11245</name>
</gene>
<feature type="transmembrane region" description="Helical" evidence="12">
    <location>
        <begin position="83"/>
        <end position="104"/>
    </location>
</feature>
<sequence length="618" mass="67537">MLELGENYFGVTDYVLLIGTLLISLFIGLYYGFKGKQTNEELLVGGRNMSILPVAASVMVTFVSAITILGFPSEVYAHGSQIFILHLVSACGFPISAYLIMPFFYRMRLTSINEYLEHRFNSVWIRWLASAILILQQVTLSGVVLYAPSIALDAFLGFPMWMSVLAIGICATIYTSIGGLKAVVWTDAFQFLMMLGGMTAIVWKGISAAGGFVNAFRLANQRGRFNFFDFTFDPFSRHNFWNFLIGTGFHAIMQPGTHQLQVQRYSSMPTCSKAKQAIIASVPLKLLFMSLCLLTGISIFAFYADCDPLTTGGIKKIDQIVPYFVVHELADIPGMMGIFTSCIFSGVLSTLSSSLNSLSAVTWEDFLVRTKYFRAMSPKAQTNVSRMIGVVFGMICMGLAFCAQNLGAIYSATFAVVGATSGALYGVFIMGLFIPFVNGIGAIVGMLSGFIVMMIISVAAFILKKSAKASLSLSIEGCAALNASSVFMNLTTTIPTTTMAPAPLLSSISLDEWPWKIFSLSYLLYPVGATLITVSIGIIVSLLIAVCDKDSRRRPNKAYVHPLVRNIFSCCLQKESQSWTNSRNGNGIPMSPIAIDTTAAYIQPKRESQGRINKGYIR</sequence>
<keyword evidence="4" id="KW-1003">Cell membrane</keyword>
<reference evidence="13 14" key="1">
    <citation type="submission" date="2024-08" db="EMBL/GenBank/DDBJ databases">
        <authorList>
            <person name="Cucini C."/>
            <person name="Frati F."/>
        </authorList>
    </citation>
    <scope>NUCLEOTIDE SEQUENCE [LARGE SCALE GENOMIC DNA]</scope>
</reference>
<dbReference type="Pfam" id="PF00474">
    <property type="entry name" value="SSF"/>
    <property type="match status" value="1"/>
</dbReference>
<keyword evidence="14" id="KW-1185">Reference proteome</keyword>
<feature type="transmembrane region" description="Helical" evidence="12">
    <location>
        <begin position="412"/>
        <end position="433"/>
    </location>
</feature>
<feature type="transmembrane region" description="Helical" evidence="12">
    <location>
        <begin position="189"/>
        <end position="216"/>
    </location>
</feature>
<feature type="transmembrane region" description="Helical" evidence="12">
    <location>
        <begin position="384"/>
        <end position="406"/>
    </location>
</feature>
<evidence type="ECO:0000256" key="8">
    <source>
        <dbReference type="ARBA" id="ARBA00023065"/>
    </source>
</evidence>
<evidence type="ECO:0000313" key="13">
    <source>
        <dbReference type="EMBL" id="CAL8102774.1"/>
    </source>
</evidence>
<keyword evidence="5 12" id="KW-0812">Transmembrane</keyword>
<feature type="transmembrane region" description="Helical" evidence="12">
    <location>
        <begin position="154"/>
        <end position="177"/>
    </location>
</feature>
<evidence type="ECO:0000256" key="3">
    <source>
        <dbReference type="ARBA" id="ARBA00022448"/>
    </source>
</evidence>
<evidence type="ECO:0000256" key="5">
    <source>
        <dbReference type="ARBA" id="ARBA00022692"/>
    </source>
</evidence>
<feature type="transmembrane region" description="Helical" evidence="12">
    <location>
        <begin position="440"/>
        <end position="463"/>
    </location>
</feature>
<proteinExistence type="inferred from homology"/>
<evidence type="ECO:0000256" key="6">
    <source>
        <dbReference type="ARBA" id="ARBA00022989"/>
    </source>
</evidence>
<feature type="transmembrane region" description="Helical" evidence="12">
    <location>
        <begin position="282"/>
        <end position="303"/>
    </location>
</feature>
<evidence type="ECO:0008006" key="15">
    <source>
        <dbReference type="Google" id="ProtNLM"/>
    </source>
</evidence>
<feature type="transmembrane region" description="Helical" evidence="12">
    <location>
        <begin position="51"/>
        <end position="71"/>
    </location>
</feature>
<keyword evidence="10" id="KW-0739">Sodium transport</keyword>
<name>A0ABP1QH39_9HEXA</name>
<comment type="subcellular location">
    <subcellularLocation>
        <location evidence="1">Cell membrane</location>
        <topology evidence="1">Multi-pass membrane protein</topology>
    </subcellularLocation>
</comment>
<dbReference type="NCBIfam" id="TIGR00813">
    <property type="entry name" value="sss"/>
    <property type="match status" value="1"/>
</dbReference>
<evidence type="ECO:0000256" key="10">
    <source>
        <dbReference type="ARBA" id="ARBA00023201"/>
    </source>
</evidence>
<feature type="transmembrane region" description="Helical" evidence="12">
    <location>
        <begin position="523"/>
        <end position="547"/>
    </location>
</feature>
<organism evidence="13 14">
    <name type="scientific">Orchesella dallaii</name>
    <dbReference type="NCBI Taxonomy" id="48710"/>
    <lineage>
        <taxon>Eukaryota</taxon>
        <taxon>Metazoa</taxon>
        <taxon>Ecdysozoa</taxon>
        <taxon>Arthropoda</taxon>
        <taxon>Hexapoda</taxon>
        <taxon>Collembola</taxon>
        <taxon>Entomobryomorpha</taxon>
        <taxon>Entomobryoidea</taxon>
        <taxon>Orchesellidae</taxon>
        <taxon>Orchesellinae</taxon>
        <taxon>Orchesella</taxon>
    </lineage>
</organism>
<evidence type="ECO:0000256" key="7">
    <source>
        <dbReference type="ARBA" id="ARBA00023053"/>
    </source>
</evidence>
<dbReference type="InterPro" id="IPR038377">
    <property type="entry name" value="Na/Glc_symporter_sf"/>
</dbReference>
<evidence type="ECO:0000256" key="12">
    <source>
        <dbReference type="SAM" id="Phobius"/>
    </source>
</evidence>
<comment type="similarity">
    <text evidence="2 11">Belongs to the sodium:solute symporter (SSF) (TC 2.A.21) family.</text>
</comment>
<comment type="caution">
    <text evidence="13">The sequence shown here is derived from an EMBL/GenBank/DDBJ whole genome shotgun (WGS) entry which is preliminary data.</text>
</comment>
<feature type="transmembrane region" description="Helical" evidence="12">
    <location>
        <begin position="12"/>
        <end position="31"/>
    </location>
</feature>
<feature type="transmembrane region" description="Helical" evidence="12">
    <location>
        <begin position="124"/>
        <end position="147"/>
    </location>
</feature>
<evidence type="ECO:0000313" key="14">
    <source>
        <dbReference type="Proteomes" id="UP001642540"/>
    </source>
</evidence>
<evidence type="ECO:0000256" key="4">
    <source>
        <dbReference type="ARBA" id="ARBA00022475"/>
    </source>
</evidence>
<feature type="transmembrane region" description="Helical" evidence="12">
    <location>
        <begin position="338"/>
        <end position="363"/>
    </location>
</feature>
<dbReference type="CDD" id="cd11492">
    <property type="entry name" value="SLC5sbd_NIS-SMVT"/>
    <property type="match status" value="1"/>
</dbReference>
<dbReference type="InterPro" id="IPR051163">
    <property type="entry name" value="Sodium:Solute_Symporter_SSF"/>
</dbReference>
<dbReference type="PROSITE" id="PS50283">
    <property type="entry name" value="NA_SOLUT_SYMP_3"/>
    <property type="match status" value="1"/>
</dbReference>
<evidence type="ECO:0000256" key="9">
    <source>
        <dbReference type="ARBA" id="ARBA00023136"/>
    </source>
</evidence>
<protein>
    <recommendedName>
        <fullName evidence="15">Sodium-coupled monocarboxylate transporter 1</fullName>
    </recommendedName>
</protein>